<organism evidence="2 3">
    <name type="scientific">Paraburkholderia hospita</name>
    <dbReference type="NCBI Taxonomy" id="169430"/>
    <lineage>
        <taxon>Bacteria</taxon>
        <taxon>Pseudomonadati</taxon>
        <taxon>Pseudomonadota</taxon>
        <taxon>Betaproteobacteria</taxon>
        <taxon>Burkholderiales</taxon>
        <taxon>Burkholderiaceae</taxon>
        <taxon>Paraburkholderia</taxon>
    </lineage>
</organism>
<dbReference type="EMBL" id="CP026108">
    <property type="protein sequence ID" value="AUT75748.1"/>
    <property type="molecule type" value="Genomic_DNA"/>
</dbReference>
<keyword evidence="1" id="KW-1133">Transmembrane helix</keyword>
<dbReference type="KEGG" id="phs:C2L64_46330"/>
<gene>
    <name evidence="2" type="ORF">C2L64_46330</name>
</gene>
<dbReference type="AlphaFoldDB" id="A0AAN1JKI5"/>
<sequence>MCIYGLASGWLAEHLLQDMQLYFGVWVVIGLLYNLYARWHNPEQQVNPLLVGALGMWFIADSFVITLVALCTFDVGEWGAPGTSAKKGDEGRSDAIAYVSDLRGTKRLR</sequence>
<evidence type="ECO:0000313" key="2">
    <source>
        <dbReference type="EMBL" id="AUT75748.1"/>
    </source>
</evidence>
<name>A0AAN1JKI5_9BURK</name>
<feature type="transmembrane region" description="Helical" evidence="1">
    <location>
        <begin position="20"/>
        <end position="37"/>
    </location>
</feature>
<evidence type="ECO:0000313" key="3">
    <source>
        <dbReference type="Proteomes" id="UP000236649"/>
    </source>
</evidence>
<feature type="transmembrane region" description="Helical" evidence="1">
    <location>
        <begin position="49"/>
        <end position="70"/>
    </location>
</feature>
<proteinExistence type="predicted"/>
<accession>A0AAN1JKI5</accession>
<keyword evidence="1" id="KW-0472">Membrane</keyword>
<protein>
    <submittedName>
        <fullName evidence="2">Uncharacterized protein</fullName>
    </submittedName>
</protein>
<keyword evidence="1" id="KW-0812">Transmembrane</keyword>
<evidence type="ECO:0000256" key="1">
    <source>
        <dbReference type="SAM" id="Phobius"/>
    </source>
</evidence>
<reference evidence="2 3" key="1">
    <citation type="submission" date="2018-01" db="EMBL/GenBank/DDBJ databases">
        <title>Species boundaries and ecological features among Paraburkholderia terrae DSMZ17804T, P. hospita DSMZ17164T and P. caribensis DSMZ13236T.</title>
        <authorList>
            <person name="Pratama A.A."/>
        </authorList>
    </citation>
    <scope>NUCLEOTIDE SEQUENCE [LARGE SCALE GENOMIC DNA]</scope>
    <source>
        <strain evidence="2 3">DSM 17164</strain>
    </source>
</reference>
<dbReference type="Proteomes" id="UP000236649">
    <property type="component" value="Chromosome 4"/>
</dbReference>